<dbReference type="EMBL" id="LAZR01057487">
    <property type="protein sequence ID" value="KKK71973.1"/>
    <property type="molecule type" value="Genomic_DNA"/>
</dbReference>
<gene>
    <name evidence="1" type="ORF">LCGC14_2908570</name>
</gene>
<organism evidence="1">
    <name type="scientific">marine sediment metagenome</name>
    <dbReference type="NCBI Taxonomy" id="412755"/>
    <lineage>
        <taxon>unclassified sequences</taxon>
        <taxon>metagenomes</taxon>
        <taxon>ecological metagenomes</taxon>
    </lineage>
</organism>
<proteinExistence type="predicted"/>
<protein>
    <recommendedName>
        <fullName evidence="2">Thioesterase domain-containing protein</fullName>
    </recommendedName>
</protein>
<dbReference type="InterPro" id="IPR051490">
    <property type="entry name" value="THEM6_lcsJ_thioesterase"/>
</dbReference>
<evidence type="ECO:0008006" key="2">
    <source>
        <dbReference type="Google" id="ProtNLM"/>
    </source>
</evidence>
<dbReference type="Gene3D" id="3.10.129.10">
    <property type="entry name" value="Hotdog Thioesterase"/>
    <property type="match status" value="1"/>
</dbReference>
<feature type="non-terminal residue" evidence="1">
    <location>
        <position position="1"/>
    </location>
</feature>
<evidence type="ECO:0000313" key="1">
    <source>
        <dbReference type="EMBL" id="KKK71973.1"/>
    </source>
</evidence>
<reference evidence="1" key="1">
    <citation type="journal article" date="2015" name="Nature">
        <title>Complex archaea that bridge the gap between prokaryotes and eukaryotes.</title>
        <authorList>
            <person name="Spang A."/>
            <person name="Saw J.H."/>
            <person name="Jorgensen S.L."/>
            <person name="Zaremba-Niedzwiedzka K."/>
            <person name="Martijn J."/>
            <person name="Lind A.E."/>
            <person name="van Eijk R."/>
            <person name="Schleper C."/>
            <person name="Guy L."/>
            <person name="Ettema T.J."/>
        </authorList>
    </citation>
    <scope>NUCLEOTIDE SEQUENCE</scope>
</reference>
<dbReference type="SUPFAM" id="SSF54637">
    <property type="entry name" value="Thioesterase/thiol ester dehydrase-isomerase"/>
    <property type="match status" value="1"/>
</dbReference>
<dbReference type="PANTHER" id="PTHR12475">
    <property type="match status" value="1"/>
</dbReference>
<dbReference type="CDD" id="cd00586">
    <property type="entry name" value="4HBT"/>
    <property type="match status" value="1"/>
</dbReference>
<dbReference type="Pfam" id="PF13279">
    <property type="entry name" value="4HBT_2"/>
    <property type="match status" value="1"/>
</dbReference>
<comment type="caution">
    <text evidence="1">The sequence shown here is derived from an EMBL/GenBank/DDBJ whole genome shotgun (WGS) entry which is preliminary data.</text>
</comment>
<accession>A0A0F8XSQ4</accession>
<dbReference type="AlphaFoldDB" id="A0A0F8XSQ4"/>
<dbReference type="PANTHER" id="PTHR12475:SF4">
    <property type="entry name" value="PROTEIN THEM6"/>
    <property type="match status" value="1"/>
</dbReference>
<sequence length="161" mass="18372">ALGLFDTHVSRHICWPHDIDVWMELNNGRTLTLYDLGRFVMFKRIGALGLMRPRGWVGTVAGSSVRYRRRVRMFDRFQMRSRVIGWDARFLYVEQAMWRGADCTSHVLLRTAITSKGRMVPMEEVAQALGDGVASPALPAWVRAWTEAEGQRPWPPMPATG</sequence>
<name>A0A0F8XSQ4_9ZZZZ</name>
<dbReference type="InterPro" id="IPR029069">
    <property type="entry name" value="HotDog_dom_sf"/>
</dbReference>